<dbReference type="Proteomes" id="UP000266673">
    <property type="component" value="Unassembled WGS sequence"/>
</dbReference>
<dbReference type="OrthoDB" id="2312053at2759"/>
<dbReference type="EMBL" id="QKWP01001141">
    <property type="protein sequence ID" value="RIB11364.1"/>
    <property type="molecule type" value="Genomic_DNA"/>
</dbReference>
<organism evidence="1 2">
    <name type="scientific">Gigaspora rosea</name>
    <dbReference type="NCBI Taxonomy" id="44941"/>
    <lineage>
        <taxon>Eukaryota</taxon>
        <taxon>Fungi</taxon>
        <taxon>Fungi incertae sedis</taxon>
        <taxon>Mucoromycota</taxon>
        <taxon>Glomeromycotina</taxon>
        <taxon>Glomeromycetes</taxon>
        <taxon>Diversisporales</taxon>
        <taxon>Gigasporaceae</taxon>
        <taxon>Gigaspora</taxon>
    </lineage>
</organism>
<accession>A0A397UMI7</accession>
<gene>
    <name evidence="1" type="ORF">C2G38_2042753</name>
</gene>
<evidence type="ECO:0000313" key="2">
    <source>
        <dbReference type="Proteomes" id="UP000266673"/>
    </source>
</evidence>
<evidence type="ECO:0000313" key="1">
    <source>
        <dbReference type="EMBL" id="RIB11364.1"/>
    </source>
</evidence>
<keyword evidence="2" id="KW-1185">Reference proteome</keyword>
<reference evidence="1 2" key="1">
    <citation type="submission" date="2018-06" db="EMBL/GenBank/DDBJ databases">
        <title>Comparative genomics reveals the genomic features of Rhizophagus irregularis, R. cerebriforme, R. diaphanum and Gigaspora rosea, and their symbiotic lifestyle signature.</title>
        <authorList>
            <person name="Morin E."/>
            <person name="San Clemente H."/>
            <person name="Chen E.C.H."/>
            <person name="De La Providencia I."/>
            <person name="Hainaut M."/>
            <person name="Kuo A."/>
            <person name="Kohler A."/>
            <person name="Murat C."/>
            <person name="Tang N."/>
            <person name="Roy S."/>
            <person name="Loubradou J."/>
            <person name="Henrissat B."/>
            <person name="Grigoriev I.V."/>
            <person name="Corradi N."/>
            <person name="Roux C."/>
            <person name="Martin F.M."/>
        </authorList>
    </citation>
    <scope>NUCLEOTIDE SEQUENCE [LARGE SCALE GENOMIC DNA]</scope>
    <source>
        <strain evidence="1 2">DAOM 194757</strain>
    </source>
</reference>
<name>A0A397UMI7_9GLOM</name>
<comment type="caution">
    <text evidence="1">The sequence shown here is derived from an EMBL/GenBank/DDBJ whole genome shotgun (WGS) entry which is preliminary data.</text>
</comment>
<dbReference type="AlphaFoldDB" id="A0A397UMI7"/>
<protein>
    <submittedName>
        <fullName evidence="1">Uncharacterized protein</fullName>
    </submittedName>
</protein>
<sequence>MTSLMDEIETTFGTLTLRDLISSGIYINSLTDIEEVFEVVPTLSPVSLQYFCISLKKNANDDARTVAKILRDLLTTEYSFDDEVMDGNRLKDFMLIGSCFTVRFV</sequence>
<proteinExistence type="predicted"/>